<gene>
    <name evidence="4" type="ORF">G3T16_07715</name>
</gene>
<evidence type="ECO:0000313" key="5">
    <source>
        <dbReference type="Proteomes" id="UP000477680"/>
    </source>
</evidence>
<dbReference type="InterPro" id="IPR002711">
    <property type="entry name" value="HNH"/>
</dbReference>
<feature type="domain" description="HNH nuclease" evidence="3">
    <location>
        <begin position="339"/>
        <end position="390"/>
    </location>
</feature>
<feature type="region of interest" description="Disordered" evidence="2">
    <location>
        <begin position="197"/>
        <end position="225"/>
    </location>
</feature>
<name>A0A6C0U0J0_9GAMM</name>
<evidence type="ECO:0000259" key="3">
    <source>
        <dbReference type="SMART" id="SM00507"/>
    </source>
</evidence>
<protein>
    <submittedName>
        <fullName evidence="4">DUF222 domain-containing protein</fullName>
    </submittedName>
</protein>
<sequence length="484" mass="53823">MTNLAFPPIPVDFDTDHLANEITLLAGQINAANHRLLKLIAQFDQRKGWSGGGTVRSCAHWLNWKCGIALSAAREKVRVAGCLESLPQIDTAFAAGEISYSKVRAMTRVATPENEDFLLRIAQYGTASHVEKVVGKYRQVTRKNDAEAELEQEAARKLVYYQDDDGMWVVHARLPQEAGSLLVKAIETVVAPVQEEKQAQRREEQKRQSQESVSAETQSKPFETNEPFRFQELLEHSRADALIAIGEHFLATGGTNAGIAALKGSERCQIVLHVDIETLRKQQHAADCEYSHCNQDDRRWIAPHTARRLSCGTSLVTVLNDENGNVLNIGRRSRTVPAAMSRALKIRDKTCRFPGCCESRYVDAHHIRHWIDGGETSLDNLVTLCRYHHRQLHRGAFTLSTQSNGSGRRLVFKTPAGRILETSLAPQFPDVSAETPGTALRNIAPDINARTAITRWTGESCDYGMAVDALLQRESIEKSEVVGL</sequence>
<dbReference type="Pfam" id="PF01844">
    <property type="entry name" value="HNH"/>
    <property type="match status" value="1"/>
</dbReference>
<dbReference type="SMART" id="SM00507">
    <property type="entry name" value="HNHc"/>
    <property type="match status" value="1"/>
</dbReference>
<feature type="compositionally biased region" description="Basic and acidic residues" evidence="2">
    <location>
        <begin position="197"/>
        <end position="209"/>
    </location>
</feature>
<evidence type="ECO:0000256" key="1">
    <source>
        <dbReference type="ARBA" id="ARBA00023450"/>
    </source>
</evidence>
<dbReference type="Gene3D" id="1.10.30.50">
    <property type="match status" value="1"/>
</dbReference>
<dbReference type="RefSeq" id="WP_163494542.1">
    <property type="nucleotide sequence ID" value="NZ_CP048711.1"/>
</dbReference>
<evidence type="ECO:0000256" key="2">
    <source>
        <dbReference type="SAM" id="MobiDB-lite"/>
    </source>
</evidence>
<dbReference type="GO" id="GO:0003676">
    <property type="term" value="F:nucleic acid binding"/>
    <property type="evidence" value="ECO:0007669"/>
    <property type="project" value="InterPro"/>
</dbReference>
<keyword evidence="5" id="KW-1185">Reference proteome</keyword>
<dbReference type="InterPro" id="IPR003615">
    <property type="entry name" value="HNH_nuc"/>
</dbReference>
<dbReference type="GO" id="GO:0004519">
    <property type="term" value="F:endonuclease activity"/>
    <property type="evidence" value="ECO:0007669"/>
    <property type="project" value="InterPro"/>
</dbReference>
<dbReference type="Pfam" id="PF02720">
    <property type="entry name" value="DUF222"/>
    <property type="match status" value="1"/>
</dbReference>
<proteinExistence type="inferred from homology"/>
<dbReference type="GO" id="GO:0008270">
    <property type="term" value="F:zinc ion binding"/>
    <property type="evidence" value="ECO:0007669"/>
    <property type="project" value="InterPro"/>
</dbReference>
<dbReference type="CDD" id="cd00085">
    <property type="entry name" value="HNHc"/>
    <property type="match status" value="1"/>
</dbReference>
<comment type="similarity">
    <text evidence="1">Belongs to the Rv1128c/1148c/1588c/1702c/1945/3466 family.</text>
</comment>
<feature type="compositionally biased region" description="Polar residues" evidence="2">
    <location>
        <begin position="213"/>
        <end position="222"/>
    </location>
</feature>
<dbReference type="Proteomes" id="UP000477680">
    <property type="component" value="Chromosome"/>
</dbReference>
<evidence type="ECO:0000313" key="4">
    <source>
        <dbReference type="EMBL" id="QIB65303.1"/>
    </source>
</evidence>
<accession>A0A6C0U0J0</accession>
<reference evidence="4 5" key="1">
    <citation type="submission" date="2020-02" db="EMBL/GenBank/DDBJ databases">
        <title>Genome sequencing for Kineobactrum sp. M2.</title>
        <authorList>
            <person name="Park S.-J."/>
        </authorList>
    </citation>
    <scope>NUCLEOTIDE SEQUENCE [LARGE SCALE GENOMIC DNA]</scope>
    <source>
        <strain evidence="4 5">M2</strain>
    </source>
</reference>
<dbReference type="EMBL" id="CP048711">
    <property type="protein sequence ID" value="QIB65303.1"/>
    <property type="molecule type" value="Genomic_DNA"/>
</dbReference>
<dbReference type="KEGG" id="kim:G3T16_07715"/>
<dbReference type="InterPro" id="IPR003870">
    <property type="entry name" value="DUF222"/>
</dbReference>
<dbReference type="AlphaFoldDB" id="A0A6C0U0J0"/>
<organism evidence="4 5">
    <name type="scientific">Kineobactrum salinum</name>
    <dbReference type="NCBI Taxonomy" id="2708301"/>
    <lineage>
        <taxon>Bacteria</taxon>
        <taxon>Pseudomonadati</taxon>
        <taxon>Pseudomonadota</taxon>
        <taxon>Gammaproteobacteria</taxon>
        <taxon>Cellvibrionales</taxon>
        <taxon>Halieaceae</taxon>
        <taxon>Kineobactrum</taxon>
    </lineage>
</organism>